<dbReference type="AlphaFoldDB" id="T1JPM9"/>
<feature type="region of interest" description="Disordered" evidence="8">
    <location>
        <begin position="1"/>
        <end position="70"/>
    </location>
</feature>
<dbReference type="PANTHER" id="PTHR23292:SF6">
    <property type="entry name" value="FI16602P1-RELATED"/>
    <property type="match status" value="1"/>
</dbReference>
<dbReference type="eggNOG" id="ENOG502S2GM">
    <property type="taxonomic scope" value="Eukaryota"/>
</dbReference>
<evidence type="ECO:0000313" key="12">
    <source>
        <dbReference type="Proteomes" id="UP000015104"/>
    </source>
</evidence>
<keyword evidence="12" id="KW-1185">Reference proteome</keyword>
<comment type="similarity">
    <text evidence="4">Belongs to the CDIP1/LITAF family.</text>
</comment>
<dbReference type="GeneID" id="107368603"/>
<reference evidence="12" key="1">
    <citation type="submission" date="2011-08" db="EMBL/GenBank/DDBJ databases">
        <authorList>
            <person name="Rombauts S."/>
        </authorList>
    </citation>
    <scope>NUCLEOTIDE SEQUENCE</scope>
    <source>
        <strain evidence="12">London</strain>
    </source>
</reference>
<evidence type="ECO:0000256" key="7">
    <source>
        <dbReference type="ARBA" id="ARBA00023136"/>
    </source>
</evidence>
<feature type="compositionally biased region" description="Polar residues" evidence="8">
    <location>
        <begin position="52"/>
        <end position="70"/>
    </location>
</feature>
<feature type="compositionally biased region" description="Polar residues" evidence="8">
    <location>
        <begin position="26"/>
        <end position="36"/>
    </location>
</feature>
<keyword evidence="7 9" id="KW-0472">Membrane</keyword>
<dbReference type="KEGG" id="tut:107368603"/>
<keyword evidence="9" id="KW-0812">Transmembrane</keyword>
<accession>T1JPM9</accession>
<evidence type="ECO:0000256" key="2">
    <source>
        <dbReference type="ARBA" id="ARBA00004481"/>
    </source>
</evidence>
<evidence type="ECO:0000256" key="4">
    <source>
        <dbReference type="ARBA" id="ARBA00005975"/>
    </source>
</evidence>
<organism evidence="11 12">
    <name type="scientific">Tetranychus urticae</name>
    <name type="common">Two-spotted spider mite</name>
    <dbReference type="NCBI Taxonomy" id="32264"/>
    <lineage>
        <taxon>Eukaryota</taxon>
        <taxon>Metazoa</taxon>
        <taxon>Ecdysozoa</taxon>
        <taxon>Arthropoda</taxon>
        <taxon>Chelicerata</taxon>
        <taxon>Arachnida</taxon>
        <taxon>Acari</taxon>
        <taxon>Acariformes</taxon>
        <taxon>Trombidiformes</taxon>
        <taxon>Prostigmata</taxon>
        <taxon>Eleutherengona</taxon>
        <taxon>Raphignathae</taxon>
        <taxon>Tetranychoidea</taxon>
        <taxon>Tetranychidae</taxon>
        <taxon>Tetranychus</taxon>
    </lineage>
</organism>
<dbReference type="EnsemblMetazoa" id="tetur01g00180.1">
    <property type="protein sequence ID" value="tetur01g00180.1"/>
    <property type="gene ID" value="tetur01g00180"/>
</dbReference>
<dbReference type="GO" id="GO:0005765">
    <property type="term" value="C:lysosomal membrane"/>
    <property type="evidence" value="ECO:0007669"/>
    <property type="project" value="UniProtKB-SubCell"/>
</dbReference>
<feature type="transmembrane region" description="Helical" evidence="9">
    <location>
        <begin position="111"/>
        <end position="131"/>
    </location>
</feature>
<protein>
    <recommendedName>
        <fullName evidence="10">LITAF domain-containing protein</fullName>
    </recommendedName>
</protein>
<dbReference type="STRING" id="32264.T1JPM9"/>
<evidence type="ECO:0000259" key="10">
    <source>
        <dbReference type="PROSITE" id="PS51837"/>
    </source>
</evidence>
<dbReference type="InterPro" id="IPR037519">
    <property type="entry name" value="LITAF_fam"/>
</dbReference>
<evidence type="ECO:0000313" key="11">
    <source>
        <dbReference type="EnsemblMetazoa" id="tetur01g00180.1"/>
    </source>
</evidence>
<evidence type="ECO:0000256" key="3">
    <source>
        <dbReference type="ARBA" id="ARBA00004630"/>
    </source>
</evidence>
<name>T1JPM9_TETUR</name>
<dbReference type="OMA" id="CENCQMD"/>
<evidence type="ECO:0000256" key="9">
    <source>
        <dbReference type="SAM" id="Phobius"/>
    </source>
</evidence>
<dbReference type="RefSeq" id="XP_025017729.1">
    <property type="nucleotide sequence ID" value="XM_025161961.1"/>
</dbReference>
<keyword evidence="6" id="KW-0862">Zinc</keyword>
<dbReference type="InterPro" id="IPR006629">
    <property type="entry name" value="LITAF"/>
</dbReference>
<comment type="subcellular location">
    <subcellularLocation>
        <location evidence="2">Endosome membrane</location>
        <topology evidence="2">Peripheral membrane protein</topology>
    </subcellularLocation>
    <subcellularLocation>
        <location evidence="1">Late endosome membrane</location>
    </subcellularLocation>
    <subcellularLocation>
        <location evidence="3">Lysosome membrane</location>
        <topology evidence="3">Peripheral membrane protein</topology>
        <orientation evidence="3">Cytoplasmic side</orientation>
    </subcellularLocation>
</comment>
<proteinExistence type="inferred from homology"/>
<reference evidence="11" key="2">
    <citation type="submission" date="2015-06" db="UniProtKB">
        <authorList>
            <consortium name="EnsemblMetazoa"/>
        </authorList>
    </citation>
    <scope>IDENTIFICATION</scope>
</reference>
<dbReference type="EMBL" id="CAEY01000428">
    <property type="status" value="NOT_ANNOTATED_CDS"/>
    <property type="molecule type" value="Genomic_DNA"/>
</dbReference>
<dbReference type="HOGENOM" id="CLU_095549_3_0_1"/>
<dbReference type="GO" id="GO:0031902">
    <property type="term" value="C:late endosome membrane"/>
    <property type="evidence" value="ECO:0007669"/>
    <property type="project" value="UniProtKB-SubCell"/>
</dbReference>
<dbReference type="Proteomes" id="UP000015104">
    <property type="component" value="Unassembled WGS sequence"/>
</dbReference>
<sequence length="157" mass="17754">MDSAKDLPGYGDTFSYERPPPYDASFGTTDFGTGPSTFVYDQPESSFDKTPIPNQTQPYQSNKQLTDNPNNVPINKVPLHISDEFGPYSQNAVCPHCNQYVVTKTKHIPGLVTWLTCLVFSYFACCCLPFCMDSCRNVDHKCPNCKQKIGHYQRYCK</sequence>
<dbReference type="SMART" id="SM00714">
    <property type="entry name" value="LITAF"/>
    <property type="match status" value="1"/>
</dbReference>
<dbReference type="PANTHER" id="PTHR23292">
    <property type="entry name" value="LIPOPOLYSACCHARIDE-INDUCED TUMOR NECROSIS FACTOR-ALPHA FACTOR"/>
    <property type="match status" value="1"/>
</dbReference>
<keyword evidence="5" id="KW-0479">Metal-binding</keyword>
<dbReference type="PROSITE" id="PS51837">
    <property type="entry name" value="LITAF"/>
    <property type="match status" value="1"/>
</dbReference>
<dbReference type="OrthoDB" id="4713066at2759"/>
<dbReference type="GO" id="GO:0008270">
    <property type="term" value="F:zinc ion binding"/>
    <property type="evidence" value="ECO:0007669"/>
    <property type="project" value="TreeGrafter"/>
</dbReference>
<evidence type="ECO:0000256" key="5">
    <source>
        <dbReference type="ARBA" id="ARBA00022723"/>
    </source>
</evidence>
<feature type="domain" description="LITAF" evidence="10">
    <location>
        <begin position="74"/>
        <end position="154"/>
    </location>
</feature>
<evidence type="ECO:0000256" key="1">
    <source>
        <dbReference type="ARBA" id="ARBA00004414"/>
    </source>
</evidence>
<dbReference type="Pfam" id="PF10601">
    <property type="entry name" value="zf-LITAF-like"/>
    <property type="match status" value="1"/>
</dbReference>
<keyword evidence="9" id="KW-1133">Transmembrane helix</keyword>
<evidence type="ECO:0000256" key="6">
    <source>
        <dbReference type="ARBA" id="ARBA00022833"/>
    </source>
</evidence>
<evidence type="ECO:0000256" key="8">
    <source>
        <dbReference type="SAM" id="MobiDB-lite"/>
    </source>
</evidence>